<proteinExistence type="predicted"/>
<evidence type="ECO:0000259" key="1">
    <source>
        <dbReference type="Pfam" id="PF18962"/>
    </source>
</evidence>
<evidence type="ECO:0000313" key="3">
    <source>
        <dbReference type="Proteomes" id="UP000033121"/>
    </source>
</evidence>
<organism evidence="2 3">
    <name type="scientific">Flavihumibacter petaseus NBRC 106054</name>
    <dbReference type="NCBI Taxonomy" id="1220578"/>
    <lineage>
        <taxon>Bacteria</taxon>
        <taxon>Pseudomonadati</taxon>
        <taxon>Bacteroidota</taxon>
        <taxon>Chitinophagia</taxon>
        <taxon>Chitinophagales</taxon>
        <taxon>Chitinophagaceae</taxon>
        <taxon>Flavihumibacter</taxon>
    </lineage>
</organism>
<keyword evidence="3" id="KW-1185">Reference proteome</keyword>
<protein>
    <recommendedName>
        <fullName evidence="1">Secretion system C-terminal sorting domain-containing protein</fullName>
    </recommendedName>
</protein>
<dbReference type="STRING" id="1220578.FPE01S_02_06990"/>
<dbReference type="EMBL" id="BBWV01000002">
    <property type="protein sequence ID" value="GAO43593.1"/>
    <property type="molecule type" value="Genomic_DNA"/>
</dbReference>
<dbReference type="NCBIfam" id="TIGR04183">
    <property type="entry name" value="Por_Secre_tail"/>
    <property type="match status" value="1"/>
</dbReference>
<dbReference type="Pfam" id="PF18962">
    <property type="entry name" value="Por_Secre_tail"/>
    <property type="match status" value="1"/>
</dbReference>
<sequence length="503" mass="56856">MISTNGQEIPDDPKIMADMGIIYNGKGQRNSLADPFNEYQGKIAIEIRGQSSQMFPMKSYSVDLKKATGGSLDASLLGMPAESDWVLYAPYTDKTLLRNVLAYTIAASLGQWAPRCRFVELVLNDDYRGVYVLMEKIKRNSNRVAITKIASGDASGDAVTGGYIFSLDKEPDGWWSDFCGRQFSYVYPKVEDIAGMQASYLKKFVDSFEASLQAPYFQDPERGVRHYADLNTFMDYFYVNEISRNVDGYRLSSFFHKDRNTTDGRIKAGPVWDYDLAFRNADYCDGSADTGWAFRFNRVCPADPAGLVPFWWDRLFKDTAYVAALRCRWKQVRSGVVSEAKLTQVIDSIAALVNEAQQRHFARWPVLGQYVWPNPQPIPATYAGEIAQLKTWLVSRLHWIDQNLPNTGNCMDWPEKQPGTFLLKAYPNPFTGDLPVRILSRGQQSVDLLIYDMSGRRMYHTTVPAQQGMNQVLLPSAAWAPGVYLVRAANGEGEKQVLRLIKR</sequence>
<dbReference type="InterPro" id="IPR026444">
    <property type="entry name" value="Secre_tail"/>
</dbReference>
<dbReference type="AlphaFoldDB" id="A0A0E9N1E8"/>
<feature type="domain" description="Secretion system C-terminal sorting" evidence="1">
    <location>
        <begin position="426"/>
        <end position="495"/>
    </location>
</feature>
<reference evidence="2 3" key="1">
    <citation type="submission" date="2015-04" db="EMBL/GenBank/DDBJ databases">
        <title>Whole genome shotgun sequence of Flavihumibacter petaseus NBRC 106054.</title>
        <authorList>
            <person name="Miyazawa S."/>
            <person name="Hosoyama A."/>
            <person name="Hashimoto M."/>
            <person name="Noguchi M."/>
            <person name="Tsuchikane K."/>
            <person name="Ohji S."/>
            <person name="Yamazoe A."/>
            <person name="Ichikawa N."/>
            <person name="Kimura A."/>
            <person name="Fujita N."/>
        </authorList>
    </citation>
    <scope>NUCLEOTIDE SEQUENCE [LARGE SCALE GENOMIC DNA]</scope>
    <source>
        <strain evidence="2 3">NBRC 106054</strain>
    </source>
</reference>
<dbReference type="Pfam" id="PF08757">
    <property type="entry name" value="CotH"/>
    <property type="match status" value="1"/>
</dbReference>
<evidence type="ECO:0000313" key="2">
    <source>
        <dbReference type="EMBL" id="GAO43593.1"/>
    </source>
</evidence>
<comment type="caution">
    <text evidence="2">The sequence shown here is derived from an EMBL/GenBank/DDBJ whole genome shotgun (WGS) entry which is preliminary data.</text>
</comment>
<dbReference type="InterPro" id="IPR014867">
    <property type="entry name" value="Spore_coat_CotH_CotH2/3/7"/>
</dbReference>
<accession>A0A0E9N1E8</accession>
<name>A0A0E9N1E8_9BACT</name>
<gene>
    <name evidence="2" type="ORF">FPE01S_02_06990</name>
</gene>
<dbReference type="Proteomes" id="UP000033121">
    <property type="component" value="Unassembled WGS sequence"/>
</dbReference>